<accession>A0A658QTV9</accession>
<name>A0A658QTV9_9BURK</name>
<protein>
    <submittedName>
        <fullName evidence="2">Uncharacterized protein</fullName>
    </submittedName>
</protein>
<dbReference type="AlphaFoldDB" id="A0A658QTV9"/>
<gene>
    <name evidence="2" type="ORF">AWB72_01417</name>
</gene>
<reference evidence="2 3" key="1">
    <citation type="submission" date="2016-01" db="EMBL/GenBank/DDBJ databases">
        <authorList>
            <person name="Peeters C."/>
        </authorList>
    </citation>
    <scope>NUCLEOTIDE SEQUENCE [LARGE SCALE GENOMIC DNA]</scope>
    <source>
        <strain evidence="2">LMG 29315</strain>
    </source>
</reference>
<proteinExistence type="predicted"/>
<dbReference type="EMBL" id="FCNV02000002">
    <property type="protein sequence ID" value="SAL21060.1"/>
    <property type="molecule type" value="Genomic_DNA"/>
</dbReference>
<sequence length="147" mass="16343">MRITIKLDAFDRVSDAAYAVIWLDTSCGRWSREGHDRIELPAWGTWQSATDGTLLVDPATHAPLFLFRGMGLDAAEDSRNVIDSKKAEHGRVEHFSIGPDGAALTKDSGHWHVQCVDREATIAEHEIFSDEPDAPHEHEEPGRDAET</sequence>
<evidence type="ECO:0000313" key="2">
    <source>
        <dbReference type="EMBL" id="SAL21060.1"/>
    </source>
</evidence>
<dbReference type="RefSeq" id="WP_052449806.1">
    <property type="nucleotide sequence ID" value="NZ_FCNV02000002.1"/>
</dbReference>
<comment type="caution">
    <text evidence="2">The sequence shown here is derived from an EMBL/GenBank/DDBJ whole genome shotgun (WGS) entry which is preliminary data.</text>
</comment>
<keyword evidence="3" id="KW-1185">Reference proteome</keyword>
<dbReference type="Proteomes" id="UP000198263">
    <property type="component" value="Unassembled WGS sequence"/>
</dbReference>
<dbReference type="Pfam" id="PF12087">
    <property type="entry name" value="DUF3564"/>
    <property type="match status" value="1"/>
</dbReference>
<feature type="region of interest" description="Disordered" evidence="1">
    <location>
        <begin position="127"/>
        <end position="147"/>
    </location>
</feature>
<dbReference type="OrthoDB" id="9130024at2"/>
<evidence type="ECO:0000256" key="1">
    <source>
        <dbReference type="SAM" id="MobiDB-lite"/>
    </source>
</evidence>
<dbReference type="InterPro" id="IPR021947">
    <property type="entry name" value="DUF3564"/>
</dbReference>
<organism evidence="2 3">
    <name type="scientific">Caballeronia concitans</name>
    <dbReference type="NCBI Taxonomy" id="1777133"/>
    <lineage>
        <taxon>Bacteria</taxon>
        <taxon>Pseudomonadati</taxon>
        <taxon>Pseudomonadota</taxon>
        <taxon>Betaproteobacteria</taxon>
        <taxon>Burkholderiales</taxon>
        <taxon>Burkholderiaceae</taxon>
        <taxon>Caballeronia</taxon>
    </lineage>
</organism>
<evidence type="ECO:0000313" key="3">
    <source>
        <dbReference type="Proteomes" id="UP000198263"/>
    </source>
</evidence>